<feature type="transmembrane region" description="Helical" evidence="1">
    <location>
        <begin position="183"/>
        <end position="201"/>
    </location>
</feature>
<feature type="transmembrane region" description="Helical" evidence="1">
    <location>
        <begin position="95"/>
        <end position="114"/>
    </location>
</feature>
<keyword evidence="1" id="KW-0812">Transmembrane</keyword>
<dbReference type="InParanoid" id="A0A1Y2EM31"/>
<feature type="transmembrane region" description="Helical" evidence="1">
    <location>
        <begin position="134"/>
        <end position="153"/>
    </location>
</feature>
<evidence type="ECO:0000256" key="1">
    <source>
        <dbReference type="SAM" id="Phobius"/>
    </source>
</evidence>
<comment type="caution">
    <text evidence="2">The sequence shown here is derived from an EMBL/GenBank/DDBJ whole genome shotgun (WGS) entry which is preliminary data.</text>
</comment>
<dbReference type="EMBL" id="MCFJ01000001">
    <property type="protein sequence ID" value="ORY71905.1"/>
    <property type="molecule type" value="Genomic_DNA"/>
</dbReference>
<dbReference type="GeneID" id="63779480"/>
<keyword evidence="1" id="KW-1133">Transmembrane helix</keyword>
<keyword evidence="1" id="KW-0472">Membrane</keyword>
<dbReference type="RefSeq" id="XP_040721497.1">
    <property type="nucleotide sequence ID" value="XM_040863268.1"/>
</dbReference>
<evidence type="ECO:0000313" key="3">
    <source>
        <dbReference type="Proteomes" id="UP000193689"/>
    </source>
</evidence>
<reference evidence="2 3" key="1">
    <citation type="submission" date="2016-07" db="EMBL/GenBank/DDBJ databases">
        <title>Pervasive Adenine N6-methylation of Active Genes in Fungi.</title>
        <authorList>
            <consortium name="DOE Joint Genome Institute"/>
            <person name="Mondo S.J."/>
            <person name="Dannebaum R.O."/>
            <person name="Kuo R.C."/>
            <person name="Labutti K."/>
            <person name="Haridas S."/>
            <person name="Kuo A."/>
            <person name="Salamov A."/>
            <person name="Ahrendt S.R."/>
            <person name="Lipzen A."/>
            <person name="Sullivan W."/>
            <person name="Andreopoulos W.B."/>
            <person name="Clum A."/>
            <person name="Lindquist E."/>
            <person name="Daum C."/>
            <person name="Ramamoorthy G.K."/>
            <person name="Gryganskyi A."/>
            <person name="Culley D."/>
            <person name="Magnuson J.K."/>
            <person name="James T.Y."/>
            <person name="O'Malley M.A."/>
            <person name="Stajich J.E."/>
            <person name="Spatafora J.W."/>
            <person name="Visel A."/>
            <person name="Grigoriev I.V."/>
        </authorList>
    </citation>
    <scope>NUCLEOTIDE SEQUENCE [LARGE SCALE GENOMIC DNA]</scope>
    <source>
        <strain evidence="2 3">CBS 129021</strain>
    </source>
</reference>
<protein>
    <submittedName>
        <fullName evidence="2">Uncharacterized protein</fullName>
    </submittedName>
</protein>
<proteinExistence type="predicted"/>
<dbReference type="Proteomes" id="UP000193689">
    <property type="component" value="Unassembled WGS sequence"/>
</dbReference>
<feature type="transmembrane region" description="Helical" evidence="1">
    <location>
        <begin position="207"/>
        <end position="230"/>
    </location>
</feature>
<gene>
    <name evidence="2" type="ORF">BCR38DRAFT_480379</name>
</gene>
<keyword evidence="3" id="KW-1185">Reference proteome</keyword>
<accession>A0A1Y2EM31</accession>
<feature type="transmembrane region" description="Helical" evidence="1">
    <location>
        <begin position="402"/>
        <end position="427"/>
    </location>
</feature>
<organism evidence="2 3">
    <name type="scientific">Pseudomassariella vexata</name>
    <dbReference type="NCBI Taxonomy" id="1141098"/>
    <lineage>
        <taxon>Eukaryota</taxon>
        <taxon>Fungi</taxon>
        <taxon>Dikarya</taxon>
        <taxon>Ascomycota</taxon>
        <taxon>Pezizomycotina</taxon>
        <taxon>Sordariomycetes</taxon>
        <taxon>Xylariomycetidae</taxon>
        <taxon>Amphisphaeriales</taxon>
        <taxon>Pseudomassariaceae</taxon>
        <taxon>Pseudomassariella</taxon>
    </lineage>
</organism>
<dbReference type="AlphaFoldDB" id="A0A1Y2EM31"/>
<dbReference type="STRING" id="1141098.A0A1Y2EM31"/>
<sequence length="549" mass="62095">MGAPIWREFKPNASKRQAQSAGPAPASCEIEGNPDFYDLGIRTGIYLQWITAFIANHVLRRAIDSSLEINTVFLLALFIATVVATIKNTAQTAELVVLLHLCFGFLFSILSIWGHRTSTIDIHTKKIRFPLIGSLFRLSIATGLSAYGVWFWFRGRDLHRRANACSDYTFLFSRFDIAGGIRYFLEIQSSVICAVYAVLFVREVLMMVAFFLFLFIQTSIISGLAVWFGASGIIHLQRHKTVAKMGLRAEEAEMLEKKQRGRDILSMSWFLLKYWARLSLAMGWKGANGKQSAGEKRPDLKCYLIPFVDVYIFTFRTTVQFLCLLLFKWCPKIDFIPLIPYPFWVTAQKDTNAEPASPNYGKRIMAFLKSPPAEKLLRAANLFTIVWTMVSVELTLHCNKIIGVYTLDSIGQLIPFIIGVVGFLSLIHGISVERSKLVSTDVLLKLFDADQVPIARAVENHSGTDTDYHQLSLGYDAVFYVRKPEIISDEKVKKQGDFYKRRHSIDFIWPKHIQEDIGSDGICETPGTLDISKCNMIAVPWPNTTNQAI</sequence>
<evidence type="ECO:0000313" key="2">
    <source>
        <dbReference type="EMBL" id="ORY71905.1"/>
    </source>
</evidence>
<dbReference type="OrthoDB" id="3945378at2759"/>
<feature type="transmembrane region" description="Helical" evidence="1">
    <location>
        <begin position="69"/>
        <end position="86"/>
    </location>
</feature>
<name>A0A1Y2EM31_9PEZI</name>